<gene>
    <name evidence="1" type="ORF">LCGC14_1275860</name>
</gene>
<comment type="caution">
    <text evidence="1">The sequence shown here is derived from an EMBL/GenBank/DDBJ whole genome shotgun (WGS) entry which is preliminary data.</text>
</comment>
<name>A0A0F9KYJ0_9ZZZZ</name>
<dbReference type="AlphaFoldDB" id="A0A0F9KYJ0"/>
<evidence type="ECO:0000313" key="1">
    <source>
        <dbReference type="EMBL" id="KKM86758.1"/>
    </source>
</evidence>
<sequence length="144" mass="15074">MNNGEDLAWPATQAKDFDAQQLILDADADTHFTADTDDRLDLALSGTDLFRWDGTATTPVNGLDWIASATGSPVQIKAVGSDSTISINLIPKGGAGEVQINGVNIAASTNEGRRIGLADFRGQTARAMAADIAGNIPLITQVSY</sequence>
<proteinExistence type="predicted"/>
<reference evidence="1" key="1">
    <citation type="journal article" date="2015" name="Nature">
        <title>Complex archaea that bridge the gap between prokaryotes and eukaryotes.</title>
        <authorList>
            <person name="Spang A."/>
            <person name="Saw J.H."/>
            <person name="Jorgensen S.L."/>
            <person name="Zaremba-Niedzwiedzka K."/>
            <person name="Martijn J."/>
            <person name="Lind A.E."/>
            <person name="van Eijk R."/>
            <person name="Schleper C."/>
            <person name="Guy L."/>
            <person name="Ettema T.J."/>
        </authorList>
    </citation>
    <scope>NUCLEOTIDE SEQUENCE</scope>
</reference>
<organism evidence="1">
    <name type="scientific">marine sediment metagenome</name>
    <dbReference type="NCBI Taxonomy" id="412755"/>
    <lineage>
        <taxon>unclassified sequences</taxon>
        <taxon>metagenomes</taxon>
        <taxon>ecological metagenomes</taxon>
    </lineage>
</organism>
<dbReference type="EMBL" id="LAZR01007206">
    <property type="protein sequence ID" value="KKM86758.1"/>
    <property type="molecule type" value="Genomic_DNA"/>
</dbReference>
<protein>
    <submittedName>
        <fullName evidence="1">Uncharacterized protein</fullName>
    </submittedName>
</protein>
<accession>A0A0F9KYJ0</accession>